<keyword evidence="3" id="KW-0418">Kinase</keyword>
<evidence type="ECO:0000313" key="8">
    <source>
        <dbReference type="EMBL" id="CAD8054416.1"/>
    </source>
</evidence>
<evidence type="ECO:0000256" key="1">
    <source>
        <dbReference type="ARBA" id="ARBA00022679"/>
    </source>
</evidence>
<evidence type="ECO:0000256" key="6">
    <source>
        <dbReference type="SAM" id="MobiDB-lite"/>
    </source>
</evidence>
<feature type="compositionally biased region" description="Polar residues" evidence="6">
    <location>
        <begin position="290"/>
        <end position="302"/>
    </location>
</feature>
<evidence type="ECO:0000256" key="5">
    <source>
        <dbReference type="PROSITE-ProRule" id="PRU10141"/>
    </source>
</evidence>
<dbReference type="PROSITE" id="PS00107">
    <property type="entry name" value="PROTEIN_KINASE_ATP"/>
    <property type="match status" value="1"/>
</dbReference>
<dbReference type="InterPro" id="IPR045269">
    <property type="entry name" value="Atg1-like"/>
</dbReference>
<dbReference type="Pfam" id="PF00069">
    <property type="entry name" value="Pkinase"/>
    <property type="match status" value="1"/>
</dbReference>
<dbReference type="InterPro" id="IPR000719">
    <property type="entry name" value="Prot_kinase_dom"/>
</dbReference>
<dbReference type="PANTHER" id="PTHR24348">
    <property type="entry name" value="SERINE/THREONINE-PROTEIN KINASE UNC-51-RELATED"/>
    <property type="match status" value="1"/>
</dbReference>
<evidence type="ECO:0000313" key="9">
    <source>
        <dbReference type="Proteomes" id="UP000692954"/>
    </source>
</evidence>
<dbReference type="Proteomes" id="UP000692954">
    <property type="component" value="Unassembled WGS sequence"/>
</dbReference>
<feature type="region of interest" description="Disordered" evidence="6">
    <location>
        <begin position="290"/>
        <end position="376"/>
    </location>
</feature>
<dbReference type="EMBL" id="CAJJDN010000008">
    <property type="protein sequence ID" value="CAD8054416.1"/>
    <property type="molecule type" value="Genomic_DNA"/>
</dbReference>
<dbReference type="FunFam" id="3.30.200.20:FF:000042">
    <property type="entry name" value="Aurora kinase A"/>
    <property type="match status" value="1"/>
</dbReference>
<dbReference type="InterPro" id="IPR008271">
    <property type="entry name" value="Ser/Thr_kinase_AS"/>
</dbReference>
<protein>
    <recommendedName>
        <fullName evidence="7">Protein kinase domain-containing protein</fullName>
    </recommendedName>
</protein>
<accession>A0A8S1KN40</accession>
<dbReference type="GO" id="GO:0010506">
    <property type="term" value="P:regulation of autophagy"/>
    <property type="evidence" value="ECO:0007669"/>
    <property type="project" value="InterPro"/>
</dbReference>
<dbReference type="GO" id="GO:0004674">
    <property type="term" value="F:protein serine/threonine kinase activity"/>
    <property type="evidence" value="ECO:0007669"/>
    <property type="project" value="InterPro"/>
</dbReference>
<gene>
    <name evidence="8" type="ORF">PSON_ATCC_30995.1.T0080285</name>
</gene>
<dbReference type="PANTHER" id="PTHR24348:SF22">
    <property type="entry name" value="NON-SPECIFIC SERINE_THREONINE PROTEIN KINASE"/>
    <property type="match status" value="1"/>
</dbReference>
<keyword evidence="1" id="KW-0808">Transferase</keyword>
<keyword evidence="9" id="KW-1185">Reference proteome</keyword>
<proteinExistence type="predicted"/>
<evidence type="ECO:0000256" key="2">
    <source>
        <dbReference type="ARBA" id="ARBA00022741"/>
    </source>
</evidence>
<keyword evidence="2 5" id="KW-0547">Nucleotide-binding</keyword>
<dbReference type="GO" id="GO:0005776">
    <property type="term" value="C:autophagosome"/>
    <property type="evidence" value="ECO:0007669"/>
    <property type="project" value="TreeGrafter"/>
</dbReference>
<dbReference type="OrthoDB" id="312599at2759"/>
<dbReference type="InterPro" id="IPR017441">
    <property type="entry name" value="Protein_kinase_ATP_BS"/>
</dbReference>
<feature type="domain" description="Protein kinase" evidence="7">
    <location>
        <begin position="20"/>
        <end position="276"/>
    </location>
</feature>
<feature type="binding site" evidence="5">
    <location>
        <position position="49"/>
    </location>
    <ligand>
        <name>ATP</name>
        <dbReference type="ChEBI" id="CHEBI:30616"/>
    </ligand>
</feature>
<dbReference type="GO" id="GO:0005829">
    <property type="term" value="C:cytosol"/>
    <property type="evidence" value="ECO:0007669"/>
    <property type="project" value="TreeGrafter"/>
</dbReference>
<dbReference type="GO" id="GO:0005524">
    <property type="term" value="F:ATP binding"/>
    <property type="evidence" value="ECO:0007669"/>
    <property type="project" value="UniProtKB-UniRule"/>
</dbReference>
<dbReference type="GO" id="GO:0000045">
    <property type="term" value="P:autophagosome assembly"/>
    <property type="evidence" value="ECO:0007669"/>
    <property type="project" value="TreeGrafter"/>
</dbReference>
<dbReference type="FunFam" id="1.10.510.10:FF:000885">
    <property type="entry name" value="Uncharacterized protein"/>
    <property type="match status" value="1"/>
</dbReference>
<name>A0A8S1KN40_9CILI</name>
<dbReference type="PROSITE" id="PS50011">
    <property type="entry name" value="PROTEIN_KINASE_DOM"/>
    <property type="match status" value="1"/>
</dbReference>
<reference evidence="8" key="1">
    <citation type="submission" date="2021-01" db="EMBL/GenBank/DDBJ databases">
        <authorList>
            <consortium name="Genoscope - CEA"/>
            <person name="William W."/>
        </authorList>
    </citation>
    <scope>NUCLEOTIDE SEQUENCE</scope>
</reference>
<dbReference type="GO" id="GO:0016020">
    <property type="term" value="C:membrane"/>
    <property type="evidence" value="ECO:0007669"/>
    <property type="project" value="TreeGrafter"/>
</dbReference>
<evidence type="ECO:0000256" key="3">
    <source>
        <dbReference type="ARBA" id="ARBA00022777"/>
    </source>
</evidence>
<dbReference type="AlphaFoldDB" id="A0A8S1KN40"/>
<evidence type="ECO:0000259" key="7">
    <source>
        <dbReference type="PROSITE" id="PS50011"/>
    </source>
</evidence>
<evidence type="ECO:0000256" key="4">
    <source>
        <dbReference type="ARBA" id="ARBA00022840"/>
    </source>
</evidence>
<dbReference type="GO" id="GO:0000407">
    <property type="term" value="C:phagophore assembly site"/>
    <property type="evidence" value="ECO:0007669"/>
    <property type="project" value="TreeGrafter"/>
</dbReference>
<dbReference type="SMART" id="SM00220">
    <property type="entry name" value="S_TKc"/>
    <property type="match status" value="1"/>
</dbReference>
<organism evidence="8 9">
    <name type="scientific">Paramecium sonneborni</name>
    <dbReference type="NCBI Taxonomy" id="65129"/>
    <lineage>
        <taxon>Eukaryota</taxon>
        <taxon>Sar</taxon>
        <taxon>Alveolata</taxon>
        <taxon>Ciliophora</taxon>
        <taxon>Intramacronucleata</taxon>
        <taxon>Oligohymenophorea</taxon>
        <taxon>Peniculida</taxon>
        <taxon>Parameciidae</taxon>
        <taxon>Paramecium</taxon>
    </lineage>
</organism>
<comment type="caution">
    <text evidence="8">The sequence shown here is derived from an EMBL/GenBank/DDBJ whole genome shotgun (WGS) entry which is preliminary data.</text>
</comment>
<keyword evidence="4 5" id="KW-0067">ATP-binding</keyword>
<dbReference type="PROSITE" id="PS00108">
    <property type="entry name" value="PROTEIN_KINASE_ST"/>
    <property type="match status" value="1"/>
</dbReference>
<sequence>MLINRCYYPETRKAIDHYSYALNEEIGRGFSSKVYRGRDENSQMTVAVKVIDMKMVKQSIHATLLKNEINALKSFNSKNILKLYDVFQTQNNTYIITEYCDSGDLSGVIKKRGRIDEPEALRIMNDIITGLLEINQKGYIHRDIKPANILIEKQTPKIADFGFAVQINSMEVKQQGRHYNVGTPLYMSPQALRQQGHTEKGDVWAMGVMFFEMLFGQTPYTAQTEQGLLTAILHHHLVIPSHPQISDASKDFIRRCLCIDENQRMRVKDMSTHAIYSQFSQPVYKPIPLQTQQSSNIPTPATRTPIINKDRSQSQGVRDFQSRPKCQTQIHNDSKVSKRCPSEMYHLPNPPTTVIEPPTSDPMRSKSQKKITESRKTITQDNQFEKRSFKKNNTVLQERSLNVQTQPSQNTTPVQSPIKFKSNNDILFAQINYCRFLYKFSQQIINSRQINLSNGLKEKLLFLMAKNIAMKISKLHTIIDKENSKDNTFQLEDFDVYRKAESFQKFSQAIAEYNENYKRYFDKTYQMIVNKNLPQDKKFEALFDKDLSEFESFYFITQSYLRQALQELKNEFPNSNSDSDTFLPEEFNFNYFMSQQLCNYLLICHCTLQNMNDYKKFSKTLKIDQMVDQKQNRCTYRQVEDLRNKIQELVSK</sequence>